<dbReference type="Proteomes" id="UP000006073">
    <property type="component" value="Unassembled WGS sequence"/>
</dbReference>
<accession>S2DFT8</accession>
<dbReference type="PROSITE" id="PS51819">
    <property type="entry name" value="VOC"/>
    <property type="match status" value="1"/>
</dbReference>
<dbReference type="InterPro" id="IPR029068">
    <property type="entry name" value="Glyas_Bleomycin-R_OHBP_Dase"/>
</dbReference>
<keyword evidence="3" id="KW-1185">Reference proteome</keyword>
<gene>
    <name evidence="2" type="ORF">A33Q_2518</name>
</gene>
<evidence type="ECO:0000313" key="3">
    <source>
        <dbReference type="Proteomes" id="UP000006073"/>
    </source>
</evidence>
<reference evidence="2 3" key="1">
    <citation type="journal article" date="2013" name="Genome Announc.">
        <title>Draft Genome Sequence of Indibacter alkaliphilus Strain LW1T, Isolated from Lonar Lake, a Haloalkaline Lake in the Buldana District of Maharashtra, India.</title>
        <authorList>
            <person name="Singh A."/>
            <person name="Kumar Jangir P."/>
            <person name="Sharma R."/>
            <person name="Singh A."/>
            <person name="Kumar Pinnaka A."/>
            <person name="Shivaji S."/>
        </authorList>
    </citation>
    <scope>NUCLEOTIDE SEQUENCE [LARGE SCALE GENOMIC DNA]</scope>
    <source>
        <strain evidence="3">CCUG 57479 / KCTC 22604 / LW1</strain>
    </source>
</reference>
<dbReference type="InterPro" id="IPR037523">
    <property type="entry name" value="VOC_core"/>
</dbReference>
<dbReference type="Gene3D" id="3.10.180.10">
    <property type="entry name" value="2,3-Dihydroxybiphenyl 1,2-Dioxygenase, domain 1"/>
    <property type="match status" value="2"/>
</dbReference>
<comment type="caution">
    <text evidence="2">The sequence shown here is derived from an EMBL/GenBank/DDBJ whole genome shotgun (WGS) entry which is preliminary data.</text>
</comment>
<organism evidence="2 3">
    <name type="scientific">Indibacter alkaliphilus (strain CCUG 57479 / KCTC 22604 / LW1)</name>
    <dbReference type="NCBI Taxonomy" id="1189612"/>
    <lineage>
        <taxon>Bacteria</taxon>
        <taxon>Pseudomonadati</taxon>
        <taxon>Bacteroidota</taxon>
        <taxon>Cytophagia</taxon>
        <taxon>Cytophagales</taxon>
        <taxon>Cyclobacteriaceae</taxon>
    </lineage>
</organism>
<sequence>MGQMEAFAEMVAADVKPLALSEPMDTEIVDKLLGEAEKIAEKYGISVYREPELIHTDLFDKSISSGKEVLIFHKENALQAYFDLKHTLDMGEIDPEAAARRFGRLLGYPPAHINELLAKNTTFRTLPDFGIQATNIFLYYSDLEQASLFYGDVLGMELLSDYEFAKTYRAAPDALITLVDAAVGRHKAEEPKTVAIALLTDQLPEWYAYLQEKEVEIKYTYKPKENNAHDGFVAVDPEGYLLEFETFKQHPENEKLMPQLQKFAPLKTKNAEIAAGLGFYGAVTWMYYEDLQEAERFYEEKIGLTLIVDQGWAKVYQASETGYIGLVDEKRGMHNYTEKKGTSIAFVVDNLEAWYTYAQQYAPFALEREMYTGTKDRYKAFVGIDPGKYFLEFNTYLDHDDNARLVEVLHK</sequence>
<dbReference type="CDD" id="cd06587">
    <property type="entry name" value="VOC"/>
    <property type="match status" value="1"/>
</dbReference>
<evidence type="ECO:0000313" key="2">
    <source>
        <dbReference type="EMBL" id="EOZ95925.1"/>
    </source>
</evidence>
<evidence type="ECO:0000259" key="1">
    <source>
        <dbReference type="PROSITE" id="PS51819"/>
    </source>
</evidence>
<dbReference type="GO" id="GO:0051213">
    <property type="term" value="F:dioxygenase activity"/>
    <property type="evidence" value="ECO:0007669"/>
    <property type="project" value="UniProtKB-KW"/>
</dbReference>
<dbReference type="Pfam" id="PF00903">
    <property type="entry name" value="Glyoxalase"/>
    <property type="match status" value="1"/>
</dbReference>
<proteinExistence type="predicted"/>
<dbReference type="AlphaFoldDB" id="S2DFT8"/>
<feature type="domain" description="VOC" evidence="1">
    <location>
        <begin position="130"/>
        <end position="247"/>
    </location>
</feature>
<dbReference type="eggNOG" id="COG0346">
    <property type="taxonomic scope" value="Bacteria"/>
</dbReference>
<dbReference type="InterPro" id="IPR004360">
    <property type="entry name" value="Glyas_Fos-R_dOase_dom"/>
</dbReference>
<dbReference type="SUPFAM" id="SSF54593">
    <property type="entry name" value="Glyoxalase/Bleomycin resistance protein/Dihydroxybiphenyl dioxygenase"/>
    <property type="match status" value="2"/>
</dbReference>
<dbReference type="STRING" id="1189612.A33Q_2518"/>
<protein>
    <submittedName>
        <fullName evidence="2">Glyoxalase/bleomycin resistance protein/dioxygenase</fullName>
    </submittedName>
</protein>
<name>S2DFT8_INDAL</name>
<dbReference type="EMBL" id="ALWO02000036">
    <property type="protein sequence ID" value="EOZ95925.1"/>
    <property type="molecule type" value="Genomic_DNA"/>
</dbReference>